<organism evidence="2 3">
    <name type="scientific">Halohasta litorea</name>
    <dbReference type="NCBI Taxonomy" id="869891"/>
    <lineage>
        <taxon>Archaea</taxon>
        <taxon>Methanobacteriati</taxon>
        <taxon>Methanobacteriota</taxon>
        <taxon>Stenosarchaea group</taxon>
        <taxon>Halobacteria</taxon>
        <taxon>Halobacteriales</taxon>
        <taxon>Haloferacaceae</taxon>
        <taxon>Halohasta</taxon>
    </lineage>
</organism>
<proteinExistence type="predicted"/>
<evidence type="ECO:0000256" key="1">
    <source>
        <dbReference type="SAM" id="Phobius"/>
    </source>
</evidence>
<reference evidence="2 3" key="1">
    <citation type="journal article" date="2019" name="Int. J. Syst. Evol. Microbiol.">
        <title>The Global Catalogue of Microorganisms (GCM) 10K type strain sequencing project: providing services to taxonomists for standard genome sequencing and annotation.</title>
        <authorList>
            <consortium name="The Broad Institute Genomics Platform"/>
            <consortium name="The Broad Institute Genome Sequencing Center for Infectious Disease"/>
            <person name="Wu L."/>
            <person name="Ma J."/>
        </authorList>
    </citation>
    <scope>NUCLEOTIDE SEQUENCE [LARGE SCALE GENOMIC DNA]</scope>
    <source>
        <strain evidence="2 3">CGMCC 1.10593</strain>
    </source>
</reference>
<evidence type="ECO:0000313" key="3">
    <source>
        <dbReference type="Proteomes" id="UP001597052"/>
    </source>
</evidence>
<dbReference type="Proteomes" id="UP001597052">
    <property type="component" value="Unassembled WGS sequence"/>
</dbReference>
<sequence length="71" mass="7476">MVSARFREDVSTLPGVVAVGLLCVAAVLAVGNRSVTLVVGFGLLAVGLWQVYLLYRVVVAVEMLVKTDSPS</sequence>
<dbReference type="AlphaFoldDB" id="A0ABD6DDL4"/>
<protein>
    <submittedName>
        <fullName evidence="2">Uncharacterized protein</fullName>
    </submittedName>
</protein>
<gene>
    <name evidence="2" type="ORF">ACFSBW_15225</name>
</gene>
<evidence type="ECO:0000313" key="2">
    <source>
        <dbReference type="EMBL" id="MFD1643223.1"/>
    </source>
</evidence>
<feature type="transmembrane region" description="Helical" evidence="1">
    <location>
        <begin position="12"/>
        <end position="31"/>
    </location>
</feature>
<dbReference type="RefSeq" id="WP_256396255.1">
    <property type="nucleotide sequence ID" value="NZ_JANHDJ010000004.1"/>
</dbReference>
<comment type="caution">
    <text evidence="2">The sequence shown here is derived from an EMBL/GenBank/DDBJ whole genome shotgun (WGS) entry which is preliminary data.</text>
</comment>
<keyword evidence="1" id="KW-1133">Transmembrane helix</keyword>
<name>A0ABD6DDL4_9EURY</name>
<keyword evidence="3" id="KW-1185">Reference proteome</keyword>
<feature type="transmembrane region" description="Helical" evidence="1">
    <location>
        <begin position="37"/>
        <end position="55"/>
    </location>
</feature>
<dbReference type="EMBL" id="JBHUDM010000004">
    <property type="protein sequence ID" value="MFD1643223.1"/>
    <property type="molecule type" value="Genomic_DNA"/>
</dbReference>
<accession>A0ABD6DDL4</accession>
<keyword evidence="1" id="KW-0812">Transmembrane</keyword>
<keyword evidence="1" id="KW-0472">Membrane</keyword>